<feature type="transmembrane region" description="Helical" evidence="1">
    <location>
        <begin position="74"/>
        <end position="94"/>
    </location>
</feature>
<feature type="transmembrane region" description="Helical" evidence="1">
    <location>
        <begin position="42"/>
        <end position="62"/>
    </location>
</feature>
<proteinExistence type="predicted"/>
<reference evidence="2 3" key="1">
    <citation type="submission" date="2017-08" db="EMBL/GenBank/DDBJ databases">
        <title>Lysobacter sylvestris genome.</title>
        <authorList>
            <person name="Zhang D.-C."/>
            <person name="Albuquerque L."/>
            <person name="Franca L."/>
            <person name="Froufe H.J.C."/>
            <person name="Barroso C."/>
            <person name="Egas C."/>
            <person name="Da Costa M."/>
            <person name="Margesin R."/>
        </authorList>
    </citation>
    <scope>NUCLEOTIDE SEQUENCE [LARGE SCALE GENOMIC DNA]</scope>
    <source>
        <strain evidence="2 3">AM20-91</strain>
    </source>
</reference>
<dbReference type="AlphaFoldDB" id="A0A2K1PZL6"/>
<dbReference type="OrthoDB" id="6024268at2"/>
<feature type="transmembrane region" description="Helical" evidence="1">
    <location>
        <begin position="106"/>
        <end position="124"/>
    </location>
</feature>
<gene>
    <name evidence="2" type="ORF">Lysil_2398</name>
</gene>
<evidence type="ECO:0000313" key="2">
    <source>
        <dbReference type="EMBL" id="PNS08222.1"/>
    </source>
</evidence>
<dbReference type="RefSeq" id="WP_103075833.1">
    <property type="nucleotide sequence ID" value="NZ_NPZB01000002.1"/>
</dbReference>
<keyword evidence="3" id="KW-1185">Reference proteome</keyword>
<comment type="caution">
    <text evidence="2">The sequence shown here is derived from an EMBL/GenBank/DDBJ whole genome shotgun (WGS) entry which is preliminary data.</text>
</comment>
<sequence length="168" mass="18731">MKWDTFTILEQMLILLTICGQLWISAKVILAAHGNERYVRSMAFATGLLLFLLCRPLGVTFADLMLKAHAQDNTFNLVLIGGAMPFLIGVLVSEGTVLALHMRKPVFVRFMLIVAAFTLSQAAYTNYTAVTTHVTTLDKAYIPNLCYAVAVGLWMTFRYHDRRGEALA</sequence>
<feature type="transmembrane region" description="Helical" evidence="1">
    <location>
        <begin position="140"/>
        <end position="157"/>
    </location>
</feature>
<keyword evidence="1" id="KW-0472">Membrane</keyword>
<dbReference type="EMBL" id="NPZB01000002">
    <property type="protein sequence ID" value="PNS08222.1"/>
    <property type="molecule type" value="Genomic_DNA"/>
</dbReference>
<evidence type="ECO:0000256" key="1">
    <source>
        <dbReference type="SAM" id="Phobius"/>
    </source>
</evidence>
<protein>
    <submittedName>
        <fullName evidence="2">Uncharacterized protein</fullName>
    </submittedName>
</protein>
<accession>A0A2K1PZL6</accession>
<name>A0A2K1PZL6_9GAMM</name>
<evidence type="ECO:0000313" key="3">
    <source>
        <dbReference type="Proteomes" id="UP000236220"/>
    </source>
</evidence>
<feature type="transmembrane region" description="Helical" evidence="1">
    <location>
        <begin position="12"/>
        <end position="30"/>
    </location>
</feature>
<keyword evidence="1" id="KW-1133">Transmembrane helix</keyword>
<organism evidence="2 3">
    <name type="scientific">Solilutibacter silvestris</name>
    <dbReference type="NCBI Taxonomy" id="1645665"/>
    <lineage>
        <taxon>Bacteria</taxon>
        <taxon>Pseudomonadati</taxon>
        <taxon>Pseudomonadota</taxon>
        <taxon>Gammaproteobacteria</taxon>
        <taxon>Lysobacterales</taxon>
        <taxon>Lysobacteraceae</taxon>
        <taxon>Solilutibacter</taxon>
    </lineage>
</organism>
<dbReference type="Proteomes" id="UP000236220">
    <property type="component" value="Unassembled WGS sequence"/>
</dbReference>
<keyword evidence="1" id="KW-0812">Transmembrane</keyword>